<dbReference type="InterPro" id="IPR001967">
    <property type="entry name" value="Peptidase_S11_N"/>
</dbReference>
<dbReference type="STRING" id="457427.SSOG_03597"/>
<evidence type="ECO:0000256" key="10">
    <source>
        <dbReference type="SAM" id="MobiDB-lite"/>
    </source>
</evidence>
<feature type="compositionally biased region" description="Low complexity" evidence="10">
    <location>
        <begin position="217"/>
        <end position="227"/>
    </location>
</feature>
<dbReference type="InterPro" id="IPR012338">
    <property type="entry name" value="Beta-lactam/transpept-like"/>
</dbReference>
<organism evidence="12 13">
    <name type="scientific">Streptomyces himastatinicus ATCC 53653</name>
    <dbReference type="NCBI Taxonomy" id="457427"/>
    <lineage>
        <taxon>Bacteria</taxon>
        <taxon>Bacillati</taxon>
        <taxon>Actinomycetota</taxon>
        <taxon>Actinomycetes</taxon>
        <taxon>Kitasatosporales</taxon>
        <taxon>Streptomycetaceae</taxon>
        <taxon>Streptomyces</taxon>
        <taxon>Streptomyces violaceusniger group</taxon>
    </lineage>
</organism>
<feature type="domain" description="Peptidase S11 D-alanyl-D-alanine carboxypeptidase A N-terminal" evidence="11">
    <location>
        <begin position="598"/>
        <end position="804"/>
    </location>
</feature>
<evidence type="ECO:0000256" key="9">
    <source>
        <dbReference type="RuleBase" id="RU004016"/>
    </source>
</evidence>
<feature type="compositionally biased region" description="Basic and acidic residues" evidence="10">
    <location>
        <begin position="389"/>
        <end position="399"/>
    </location>
</feature>
<dbReference type="HOGENOM" id="CLU_011372_0_0_11"/>
<evidence type="ECO:0000259" key="11">
    <source>
        <dbReference type="Pfam" id="PF00768"/>
    </source>
</evidence>
<feature type="active site" description="Proton acceptor" evidence="7">
    <location>
        <position position="609"/>
    </location>
</feature>
<dbReference type="PANTHER" id="PTHR21581">
    <property type="entry name" value="D-ALANYL-D-ALANINE CARBOXYPEPTIDASE"/>
    <property type="match status" value="1"/>
</dbReference>
<name>D9WNI6_9ACTN</name>
<dbReference type="PANTHER" id="PTHR21581:SF33">
    <property type="entry name" value="D-ALANYL-D-ALANINE CARBOXYPEPTIDASE DACB"/>
    <property type="match status" value="1"/>
</dbReference>
<feature type="region of interest" description="Disordered" evidence="10">
    <location>
        <begin position="1"/>
        <end position="505"/>
    </location>
</feature>
<keyword evidence="4" id="KW-0133">Cell shape</keyword>
<evidence type="ECO:0000313" key="12">
    <source>
        <dbReference type="EMBL" id="EFL23883.1"/>
    </source>
</evidence>
<dbReference type="GO" id="GO:0009002">
    <property type="term" value="F:serine-type D-Ala-D-Ala carboxypeptidase activity"/>
    <property type="evidence" value="ECO:0007669"/>
    <property type="project" value="InterPro"/>
</dbReference>
<evidence type="ECO:0000256" key="6">
    <source>
        <dbReference type="ARBA" id="ARBA00023316"/>
    </source>
</evidence>
<keyword evidence="5" id="KW-0573">Peptidoglycan synthesis</keyword>
<evidence type="ECO:0000256" key="8">
    <source>
        <dbReference type="PIRSR" id="PIRSR618044-2"/>
    </source>
</evidence>
<dbReference type="GO" id="GO:0071555">
    <property type="term" value="P:cell wall organization"/>
    <property type="evidence" value="ECO:0007669"/>
    <property type="project" value="UniProtKB-KW"/>
</dbReference>
<dbReference type="EMBL" id="GG657754">
    <property type="protein sequence ID" value="EFL23883.1"/>
    <property type="molecule type" value="Genomic_DNA"/>
</dbReference>
<evidence type="ECO:0000256" key="3">
    <source>
        <dbReference type="ARBA" id="ARBA00022801"/>
    </source>
</evidence>
<feature type="compositionally biased region" description="Basic and acidic residues" evidence="10">
    <location>
        <begin position="73"/>
        <end position="86"/>
    </location>
</feature>
<keyword evidence="12" id="KW-0645">Protease</keyword>
<evidence type="ECO:0000256" key="7">
    <source>
        <dbReference type="PIRSR" id="PIRSR618044-1"/>
    </source>
</evidence>
<accession>D9WNI6</accession>
<reference evidence="12 13" key="1">
    <citation type="submission" date="2009-02" db="EMBL/GenBank/DDBJ databases">
        <title>Annotation of Streptomyces hygroscopicus strain ATCC 53653.</title>
        <authorList>
            <consortium name="The Broad Institute Genome Sequencing Platform"/>
            <consortium name="Broad Institute Microbial Sequencing Center"/>
            <person name="Fischbach M."/>
            <person name="Godfrey P."/>
            <person name="Ward D."/>
            <person name="Young S."/>
            <person name="Zeng Q."/>
            <person name="Koehrsen M."/>
            <person name="Alvarado L."/>
            <person name="Berlin A.M."/>
            <person name="Bochicchio J."/>
            <person name="Borenstein D."/>
            <person name="Chapman S.B."/>
            <person name="Chen Z."/>
            <person name="Engels R."/>
            <person name="Freedman E."/>
            <person name="Gellesch M."/>
            <person name="Goldberg J."/>
            <person name="Griggs A."/>
            <person name="Gujja S."/>
            <person name="Heilman E.R."/>
            <person name="Heiman D.I."/>
            <person name="Hepburn T.A."/>
            <person name="Howarth C."/>
            <person name="Jen D."/>
            <person name="Larson L."/>
            <person name="Lewis B."/>
            <person name="Mehta T."/>
            <person name="Park D."/>
            <person name="Pearson M."/>
            <person name="Richards J."/>
            <person name="Roberts A."/>
            <person name="Saif S."/>
            <person name="Shea T.D."/>
            <person name="Shenoy N."/>
            <person name="Sisk P."/>
            <person name="Stolte C."/>
            <person name="Sykes S.N."/>
            <person name="Thomson T."/>
            <person name="Walk T."/>
            <person name="White J."/>
            <person name="Yandava C."/>
            <person name="Straight P."/>
            <person name="Clardy J."/>
            <person name="Hung D."/>
            <person name="Kolter R."/>
            <person name="Mekalanos J."/>
            <person name="Walker S."/>
            <person name="Walsh C.T."/>
            <person name="Wieland-Brown L.C."/>
            <person name="Haas B."/>
            <person name="Nusbaum C."/>
            <person name="Birren B."/>
        </authorList>
    </citation>
    <scope>NUCLEOTIDE SEQUENCE [LARGE SCALE GENOMIC DNA]</scope>
    <source>
        <strain evidence="12 13">ATCC 53653</strain>
    </source>
</reference>
<protein>
    <submittedName>
        <fullName evidence="12">Putative D-alanyl-D-alanine carboxypeptidase</fullName>
    </submittedName>
</protein>
<dbReference type="GO" id="GO:0006508">
    <property type="term" value="P:proteolysis"/>
    <property type="evidence" value="ECO:0007669"/>
    <property type="project" value="InterPro"/>
</dbReference>
<feature type="binding site" evidence="8">
    <location>
        <position position="771"/>
    </location>
    <ligand>
        <name>substrate</name>
    </ligand>
</feature>
<keyword evidence="12" id="KW-0121">Carboxypeptidase</keyword>
<dbReference type="AlphaFoldDB" id="D9WNI6"/>
<dbReference type="Pfam" id="PF00768">
    <property type="entry name" value="Peptidase_S11"/>
    <property type="match status" value="1"/>
</dbReference>
<feature type="compositionally biased region" description="Basic and acidic residues" evidence="10">
    <location>
        <begin position="313"/>
        <end position="353"/>
    </location>
</feature>
<dbReference type="Proteomes" id="UP000003963">
    <property type="component" value="Unassembled WGS sequence"/>
</dbReference>
<evidence type="ECO:0000313" key="13">
    <source>
        <dbReference type="Proteomes" id="UP000003963"/>
    </source>
</evidence>
<proteinExistence type="inferred from homology"/>
<sequence>MAEDASEPTPDESETASAEAESESPEAGGDDGASGVRESESAEPEGAETESGLPVRPTDEAPSSKAASGGAGETDKPEGSDSRLREAVAAWVASDEPDADGEAEGGDDAEAASGGKGAGASRTETAAAEGEEDGEDADSAAKDDALGEDADSGGKGAAGAEGDAASDDVSSDGAVDRKTAVFRTADVAPDADGDEDRAKAASDDEATSDAESDDDAASGVKGDSAASGGKGAGASRTETAAADVDGEDAESAAKGEALGEDADSGGNDDAGASAAKGSGASRAETAAADAEGEDAESAAKGDAASDDASSDGPVDRKTAAFRTPKSDPDADRDGDAASGGKDDSGASGDDKRSGGRRPAWAGADDDGGEGDDKPSGRSVDQKTAVFRAPKVDEDGKLVDRPTSAFGVLPEKKKGVDQPTTAIKALPSDADKGGKGTKRPEGENERTSKFVPLRSTDDPAPAQAKAPAKEPEKAKAPAKPGELPETERTKQQPLPPQTPDGKQPAPLDLLAELTNRPPKPETPIRTAVRRVKIWTPLVILLVVLLGVAQAVRPLPEPELKLTADASYAFKGEKLAMPWSGEGQSAAEVEGVGSLGTSGAQKAVPIASVTKVMTAYVVLKDHPLKAGAEGPRIEIDATAAEESGSADESRASVKEGQSFTQHQLLQLLLINSSNNIARLLARWDAGSLDAFTKKMNDAAKSLGMKNTTYTDPSGLKETTKSTASDQLKLAKAAMQSEAFREVVATPNTQIPGLDGKIYNNNNLLVKPGVIGIKTGSSTPAGGALMWGAVRTIDGKKQRILGVVLEQRAPTTLDASLQLAQTESYKLITAAQDALTSATVIKKGDVVGQVDDGLGGTTPVVATKDLKAVGWAGLNVDIKIGDGGKTIPHTAKAGTVVGEVTVGSGPGRVKAPVALQNDLSEPSFGAKLTRIS</sequence>
<dbReference type="SUPFAM" id="SSF56601">
    <property type="entry name" value="beta-lactamase/transpeptidase-like"/>
    <property type="match status" value="1"/>
</dbReference>
<keyword evidence="6" id="KW-0961">Cell wall biogenesis/degradation</keyword>
<evidence type="ECO:0000256" key="5">
    <source>
        <dbReference type="ARBA" id="ARBA00022984"/>
    </source>
</evidence>
<feature type="compositionally biased region" description="Basic and acidic residues" evidence="10">
    <location>
        <begin position="428"/>
        <end position="447"/>
    </location>
</feature>
<feature type="active site" description="Acyl-ester intermediate" evidence="7">
    <location>
        <position position="606"/>
    </location>
</feature>
<feature type="compositionally biased region" description="Acidic residues" evidence="10">
    <location>
        <begin position="95"/>
        <end position="110"/>
    </location>
</feature>
<gene>
    <name evidence="12" type="ORF">SSOG_03597</name>
</gene>
<feature type="compositionally biased region" description="Acidic residues" evidence="10">
    <location>
        <begin position="203"/>
        <end position="216"/>
    </location>
</feature>
<dbReference type="InterPro" id="IPR018044">
    <property type="entry name" value="Peptidase_S11"/>
</dbReference>
<feature type="compositionally biased region" description="Low complexity" evidence="10">
    <location>
        <begin position="119"/>
        <end position="128"/>
    </location>
</feature>
<dbReference type="GO" id="GO:0009252">
    <property type="term" value="P:peptidoglycan biosynthetic process"/>
    <property type="evidence" value="ECO:0007669"/>
    <property type="project" value="UniProtKB-KW"/>
</dbReference>
<comment type="similarity">
    <text evidence="1 9">Belongs to the peptidase S11 family.</text>
</comment>
<dbReference type="GO" id="GO:0008360">
    <property type="term" value="P:regulation of cell shape"/>
    <property type="evidence" value="ECO:0007669"/>
    <property type="project" value="UniProtKB-KW"/>
</dbReference>
<feature type="compositionally biased region" description="Acidic residues" evidence="10">
    <location>
        <begin position="129"/>
        <end position="138"/>
    </location>
</feature>
<dbReference type="Gene3D" id="3.40.710.10">
    <property type="entry name" value="DD-peptidase/beta-lactamase superfamily"/>
    <property type="match status" value="1"/>
</dbReference>
<feature type="compositionally biased region" description="Low complexity" evidence="10">
    <location>
        <begin position="264"/>
        <end position="289"/>
    </location>
</feature>
<evidence type="ECO:0000256" key="1">
    <source>
        <dbReference type="ARBA" id="ARBA00007164"/>
    </source>
</evidence>
<keyword evidence="13" id="KW-1185">Reference proteome</keyword>
<feature type="compositionally biased region" description="Acidic residues" evidence="10">
    <location>
        <begin position="1"/>
        <end position="24"/>
    </location>
</feature>
<evidence type="ECO:0000256" key="4">
    <source>
        <dbReference type="ARBA" id="ARBA00022960"/>
    </source>
</evidence>
<keyword evidence="2" id="KW-0732">Signal</keyword>
<dbReference type="PRINTS" id="PR00725">
    <property type="entry name" value="DADACBPTASE1"/>
</dbReference>
<keyword evidence="3" id="KW-0378">Hydrolase</keyword>
<feature type="active site" evidence="7">
    <location>
        <position position="670"/>
    </location>
</feature>
<evidence type="ECO:0000256" key="2">
    <source>
        <dbReference type="ARBA" id="ARBA00022729"/>
    </source>
</evidence>